<evidence type="ECO:0000313" key="3">
    <source>
        <dbReference type="Proteomes" id="UP000580830"/>
    </source>
</evidence>
<reference evidence="2 3" key="1">
    <citation type="journal article" date="2020" name="Biotechnol. Biofuels">
        <title>New insights from the biogas microbiome by comprehensive genome-resolved metagenomics of nearly 1600 species originating from multiple anaerobic digesters.</title>
        <authorList>
            <person name="Campanaro S."/>
            <person name="Treu L."/>
            <person name="Rodriguez-R L.M."/>
            <person name="Kovalovszki A."/>
            <person name="Ziels R.M."/>
            <person name="Maus I."/>
            <person name="Zhu X."/>
            <person name="Kougias P.G."/>
            <person name="Basile A."/>
            <person name="Luo G."/>
            <person name="Schluter A."/>
            <person name="Konstantinidis K.T."/>
            <person name="Angelidaki I."/>
        </authorList>
    </citation>
    <scope>NUCLEOTIDE SEQUENCE [LARGE SCALE GENOMIC DNA]</scope>
    <source>
        <strain evidence="2">AS04akNAM_125</strain>
    </source>
</reference>
<dbReference type="InterPro" id="IPR009506">
    <property type="entry name" value="YjiS-like"/>
</dbReference>
<gene>
    <name evidence="2" type="ORF">GXX24_05010</name>
</gene>
<dbReference type="Pfam" id="PF06568">
    <property type="entry name" value="YjiS-like"/>
    <property type="match status" value="1"/>
</dbReference>
<name>A0A832PM19_9RHOB</name>
<evidence type="ECO:0000313" key="2">
    <source>
        <dbReference type="EMBL" id="HHW33485.1"/>
    </source>
</evidence>
<dbReference type="AlphaFoldDB" id="A0A832PM19"/>
<proteinExistence type="predicted"/>
<dbReference type="Proteomes" id="UP000580830">
    <property type="component" value="Unassembled WGS sequence"/>
</dbReference>
<feature type="domain" description="YjiS-like" evidence="1">
    <location>
        <begin position="22"/>
        <end position="58"/>
    </location>
</feature>
<comment type="caution">
    <text evidence="2">The sequence shown here is derived from an EMBL/GenBank/DDBJ whole genome shotgun (WGS) entry which is preliminary data.</text>
</comment>
<accession>A0A832PM19</accession>
<sequence>MSAIDTIRVIPANRPAGIIENIAATVRYWADVRATRNELNRLTDRELRDIGLTRGDIERVARGL</sequence>
<organism evidence="2 3">
    <name type="scientific">Paracoccus solventivorans</name>
    <dbReference type="NCBI Taxonomy" id="53463"/>
    <lineage>
        <taxon>Bacteria</taxon>
        <taxon>Pseudomonadati</taxon>
        <taxon>Pseudomonadota</taxon>
        <taxon>Alphaproteobacteria</taxon>
        <taxon>Rhodobacterales</taxon>
        <taxon>Paracoccaceae</taxon>
        <taxon>Paracoccus</taxon>
    </lineage>
</organism>
<dbReference type="RefSeq" id="WP_303729573.1">
    <property type="nucleotide sequence ID" value="NZ_DULP01000078.1"/>
</dbReference>
<protein>
    <submittedName>
        <fullName evidence="2">DUF1127 domain-containing protein</fullName>
    </submittedName>
</protein>
<dbReference type="EMBL" id="DULP01000078">
    <property type="protein sequence ID" value="HHW33485.1"/>
    <property type="molecule type" value="Genomic_DNA"/>
</dbReference>
<evidence type="ECO:0000259" key="1">
    <source>
        <dbReference type="Pfam" id="PF06568"/>
    </source>
</evidence>